<sequence>MSNAKKHRTPWLDDEGEAPLVHEYAEKLGGFMSAMADGKIEKHELEHQEERVVALMKKIEPELDPALHEQVTRLLCELTAYNIMHTLHGLLEAAPKTKFRG</sequence>
<dbReference type="Proteomes" id="UP001216907">
    <property type="component" value="Unassembled WGS sequence"/>
</dbReference>
<comment type="caution">
    <text evidence="1">The sequence shown here is derived from an EMBL/GenBank/DDBJ whole genome shotgun (WGS) entry which is preliminary data.</text>
</comment>
<gene>
    <name evidence="1" type="ORF">PZE19_21425</name>
</gene>
<keyword evidence="2" id="KW-1185">Reference proteome</keyword>
<evidence type="ECO:0000313" key="1">
    <source>
        <dbReference type="EMBL" id="MDG3006340.1"/>
    </source>
</evidence>
<name>A0ABT6FG28_9BACT</name>
<dbReference type="RefSeq" id="WP_277862640.1">
    <property type="nucleotide sequence ID" value="NZ_JARRAG010000002.1"/>
</dbReference>
<accession>A0ABT6FG28</accession>
<evidence type="ECO:0000313" key="2">
    <source>
        <dbReference type="Proteomes" id="UP001216907"/>
    </source>
</evidence>
<proteinExistence type="predicted"/>
<protein>
    <submittedName>
        <fullName evidence="1">Uncharacterized protein</fullName>
    </submittedName>
</protein>
<dbReference type="EMBL" id="JARRAG010000002">
    <property type="protein sequence ID" value="MDG3006340.1"/>
    <property type="molecule type" value="Genomic_DNA"/>
</dbReference>
<reference evidence="1 2" key="1">
    <citation type="submission" date="2023-03" db="EMBL/GenBank/DDBJ databases">
        <title>Paludisphaera mucosa sp. nov. a novel planctomycete from northern fen.</title>
        <authorList>
            <person name="Ivanova A."/>
        </authorList>
    </citation>
    <scope>NUCLEOTIDE SEQUENCE [LARGE SCALE GENOMIC DNA]</scope>
    <source>
        <strain evidence="1 2">Pla2</strain>
    </source>
</reference>
<organism evidence="1 2">
    <name type="scientific">Paludisphaera mucosa</name>
    <dbReference type="NCBI Taxonomy" id="3030827"/>
    <lineage>
        <taxon>Bacteria</taxon>
        <taxon>Pseudomonadati</taxon>
        <taxon>Planctomycetota</taxon>
        <taxon>Planctomycetia</taxon>
        <taxon>Isosphaerales</taxon>
        <taxon>Isosphaeraceae</taxon>
        <taxon>Paludisphaera</taxon>
    </lineage>
</organism>